<comment type="similarity">
    <text evidence="7">Belongs to the binding-protein-dependent transport system permease family.</text>
</comment>
<accession>A0AAE4ARS2</accession>
<evidence type="ECO:0000256" key="5">
    <source>
        <dbReference type="ARBA" id="ARBA00022989"/>
    </source>
</evidence>
<feature type="transmembrane region" description="Helical" evidence="7">
    <location>
        <begin position="102"/>
        <end position="124"/>
    </location>
</feature>
<evidence type="ECO:0000256" key="3">
    <source>
        <dbReference type="ARBA" id="ARBA00022475"/>
    </source>
</evidence>
<feature type="transmembrane region" description="Helical" evidence="7">
    <location>
        <begin position="202"/>
        <end position="221"/>
    </location>
</feature>
<dbReference type="PROSITE" id="PS50928">
    <property type="entry name" value="ABC_TM1"/>
    <property type="match status" value="1"/>
</dbReference>
<dbReference type="InterPro" id="IPR000515">
    <property type="entry name" value="MetI-like"/>
</dbReference>
<evidence type="ECO:0000256" key="4">
    <source>
        <dbReference type="ARBA" id="ARBA00022692"/>
    </source>
</evidence>
<organism evidence="9 10">
    <name type="scientific">Amorphus orientalis</name>
    <dbReference type="NCBI Taxonomy" id="649198"/>
    <lineage>
        <taxon>Bacteria</taxon>
        <taxon>Pseudomonadati</taxon>
        <taxon>Pseudomonadota</taxon>
        <taxon>Alphaproteobacteria</taxon>
        <taxon>Hyphomicrobiales</taxon>
        <taxon>Amorphaceae</taxon>
        <taxon>Amorphus</taxon>
    </lineage>
</organism>
<evidence type="ECO:0000256" key="2">
    <source>
        <dbReference type="ARBA" id="ARBA00022448"/>
    </source>
</evidence>
<proteinExistence type="inferred from homology"/>
<evidence type="ECO:0000256" key="7">
    <source>
        <dbReference type="RuleBase" id="RU363032"/>
    </source>
</evidence>
<keyword evidence="4 7" id="KW-0812">Transmembrane</keyword>
<comment type="subcellular location">
    <subcellularLocation>
        <location evidence="1 7">Cell membrane</location>
        <topology evidence="1 7">Multi-pass membrane protein</topology>
    </subcellularLocation>
</comment>
<feature type="transmembrane region" description="Helical" evidence="7">
    <location>
        <begin position="136"/>
        <end position="157"/>
    </location>
</feature>
<dbReference type="RefSeq" id="WP_306885263.1">
    <property type="nucleotide sequence ID" value="NZ_JAUSUL010000002.1"/>
</dbReference>
<feature type="domain" description="ABC transmembrane type-1" evidence="8">
    <location>
        <begin position="96"/>
        <end position="325"/>
    </location>
</feature>
<dbReference type="PANTHER" id="PTHR43163">
    <property type="entry name" value="DIPEPTIDE TRANSPORT SYSTEM PERMEASE PROTEIN DPPB-RELATED"/>
    <property type="match status" value="1"/>
</dbReference>
<evidence type="ECO:0000256" key="6">
    <source>
        <dbReference type="ARBA" id="ARBA00023136"/>
    </source>
</evidence>
<dbReference type="InterPro" id="IPR035906">
    <property type="entry name" value="MetI-like_sf"/>
</dbReference>
<feature type="transmembrane region" description="Helical" evidence="7">
    <location>
        <begin position="12"/>
        <end position="31"/>
    </location>
</feature>
<evidence type="ECO:0000313" key="9">
    <source>
        <dbReference type="EMBL" id="MDQ0315431.1"/>
    </source>
</evidence>
<evidence type="ECO:0000256" key="1">
    <source>
        <dbReference type="ARBA" id="ARBA00004651"/>
    </source>
</evidence>
<dbReference type="SUPFAM" id="SSF161098">
    <property type="entry name" value="MetI-like"/>
    <property type="match status" value="1"/>
</dbReference>
<keyword evidence="5 7" id="KW-1133">Transmembrane helix</keyword>
<name>A0AAE4ARS2_9HYPH</name>
<feature type="transmembrane region" description="Helical" evidence="7">
    <location>
        <begin position="302"/>
        <end position="328"/>
    </location>
</feature>
<keyword evidence="6 7" id="KW-0472">Membrane</keyword>
<keyword evidence="2 7" id="KW-0813">Transport</keyword>
<evidence type="ECO:0000259" key="8">
    <source>
        <dbReference type="PROSITE" id="PS50928"/>
    </source>
</evidence>
<dbReference type="AlphaFoldDB" id="A0AAE4ARS2"/>
<dbReference type="InterPro" id="IPR045621">
    <property type="entry name" value="BPD_transp_1_N"/>
</dbReference>
<dbReference type="CDD" id="cd06261">
    <property type="entry name" value="TM_PBP2"/>
    <property type="match status" value="1"/>
</dbReference>
<dbReference type="GO" id="GO:0005886">
    <property type="term" value="C:plasma membrane"/>
    <property type="evidence" value="ECO:0007669"/>
    <property type="project" value="UniProtKB-SubCell"/>
</dbReference>
<dbReference type="Pfam" id="PF00528">
    <property type="entry name" value="BPD_transp_1"/>
    <property type="match status" value="1"/>
</dbReference>
<comment type="caution">
    <text evidence="9">The sequence shown here is derived from an EMBL/GenBank/DDBJ whole genome shotgun (WGS) entry which is preliminary data.</text>
</comment>
<evidence type="ECO:0000313" key="10">
    <source>
        <dbReference type="Proteomes" id="UP001229244"/>
    </source>
</evidence>
<dbReference type="Gene3D" id="1.10.3720.10">
    <property type="entry name" value="MetI-like"/>
    <property type="match status" value="1"/>
</dbReference>
<protein>
    <submittedName>
        <fullName evidence="9">Peptide/nickel transport system permease protein</fullName>
    </submittedName>
</protein>
<gene>
    <name evidence="9" type="ORF">J2S73_001888</name>
</gene>
<keyword evidence="3" id="KW-1003">Cell membrane</keyword>
<dbReference type="GO" id="GO:0071916">
    <property type="term" value="F:dipeptide transmembrane transporter activity"/>
    <property type="evidence" value="ECO:0007669"/>
    <property type="project" value="TreeGrafter"/>
</dbReference>
<dbReference type="Proteomes" id="UP001229244">
    <property type="component" value="Unassembled WGS sequence"/>
</dbReference>
<dbReference type="EMBL" id="JAUSUL010000002">
    <property type="protein sequence ID" value="MDQ0315431.1"/>
    <property type="molecule type" value="Genomic_DNA"/>
</dbReference>
<dbReference type="Pfam" id="PF19300">
    <property type="entry name" value="BPD_transp_1_N"/>
    <property type="match status" value="1"/>
</dbReference>
<reference evidence="9" key="1">
    <citation type="submission" date="2023-07" db="EMBL/GenBank/DDBJ databases">
        <title>Genomic Encyclopedia of Type Strains, Phase IV (KMG-IV): sequencing the most valuable type-strain genomes for metagenomic binning, comparative biology and taxonomic classification.</title>
        <authorList>
            <person name="Goeker M."/>
        </authorList>
    </citation>
    <scope>NUCLEOTIDE SEQUENCE</scope>
    <source>
        <strain evidence="9">DSM 21202</strain>
    </source>
</reference>
<keyword evidence="10" id="KW-1185">Reference proteome</keyword>
<sequence length="335" mass="35847">MGRTALLRRLILVPPTLLGVAVVVFVLLRVVPGDPIAMMIPPGAGEDDIARLRALYGLDQSIPAQFVAWLGNLVVGDFGTSISLRQSVTTLILGRLPATLELVAVATLIAVVIGGVLALIGAFYRRRAGEWAVDGVIGVVVAVPDFLWGLILILIFGVLYPVLPISGRIDPRLQTDFMTQFYVIEALLTGQFTVLRGLLSHILMPAIALALPLSAIIARVLKASLGVAEGAEYAQMARARGFSRRTVLLSEALPNAAIPTVTLTGVQFTFLVGGTVLIERIFSYEGIGNMAVDAVINRDLPLIQGIVLTFAVLFIAINLAIDLLVTFLNPRLRRG</sequence>
<dbReference type="PANTHER" id="PTHR43163:SF6">
    <property type="entry name" value="DIPEPTIDE TRANSPORT SYSTEM PERMEASE PROTEIN DPPB-RELATED"/>
    <property type="match status" value="1"/>
</dbReference>